<feature type="compositionally biased region" description="Basic and acidic residues" evidence="1">
    <location>
        <begin position="2470"/>
        <end position="2483"/>
    </location>
</feature>
<name>A0A9N8EHT7_9STRA</name>
<evidence type="ECO:0000256" key="1">
    <source>
        <dbReference type="SAM" id="MobiDB-lite"/>
    </source>
</evidence>
<feature type="compositionally biased region" description="Basic residues" evidence="1">
    <location>
        <begin position="2725"/>
        <end position="2734"/>
    </location>
</feature>
<feature type="region of interest" description="Disordered" evidence="1">
    <location>
        <begin position="3062"/>
        <end position="3097"/>
    </location>
</feature>
<dbReference type="EMBL" id="CAICTM010001187">
    <property type="protein sequence ID" value="CAB9521372.1"/>
    <property type="molecule type" value="Genomic_DNA"/>
</dbReference>
<feature type="region of interest" description="Disordered" evidence="1">
    <location>
        <begin position="1261"/>
        <end position="1299"/>
    </location>
</feature>
<organism evidence="2 3">
    <name type="scientific">Seminavis robusta</name>
    <dbReference type="NCBI Taxonomy" id="568900"/>
    <lineage>
        <taxon>Eukaryota</taxon>
        <taxon>Sar</taxon>
        <taxon>Stramenopiles</taxon>
        <taxon>Ochrophyta</taxon>
        <taxon>Bacillariophyta</taxon>
        <taxon>Bacillariophyceae</taxon>
        <taxon>Bacillariophycidae</taxon>
        <taxon>Naviculales</taxon>
        <taxon>Naviculaceae</taxon>
        <taxon>Seminavis</taxon>
    </lineage>
</organism>
<feature type="compositionally biased region" description="Basic residues" evidence="1">
    <location>
        <begin position="860"/>
        <end position="877"/>
    </location>
</feature>
<comment type="caution">
    <text evidence="2">The sequence shown here is derived from an EMBL/GenBank/DDBJ whole genome shotgun (WGS) entry which is preliminary data.</text>
</comment>
<feature type="compositionally biased region" description="Low complexity" evidence="1">
    <location>
        <begin position="2964"/>
        <end position="2983"/>
    </location>
</feature>
<feature type="compositionally biased region" description="Polar residues" evidence="1">
    <location>
        <begin position="405"/>
        <end position="418"/>
    </location>
</feature>
<keyword evidence="3" id="KW-1185">Reference proteome</keyword>
<feature type="compositionally biased region" description="Basic and acidic residues" evidence="1">
    <location>
        <begin position="2450"/>
        <end position="2461"/>
    </location>
</feature>
<feature type="region of interest" description="Disordered" evidence="1">
    <location>
        <begin position="2290"/>
        <end position="2314"/>
    </location>
</feature>
<dbReference type="InterPro" id="IPR039877">
    <property type="entry name" value="TMEM131-like"/>
</dbReference>
<proteinExistence type="predicted"/>
<protein>
    <submittedName>
        <fullName evidence="2">Uncharacterized protein</fullName>
    </submittedName>
</protein>
<feature type="compositionally biased region" description="Low complexity" evidence="1">
    <location>
        <begin position="2507"/>
        <end position="2530"/>
    </location>
</feature>
<sequence length="3097" mass="338267">MEDYWYVQQAPYQIAFSSTFDPDDENFSLQQPPPPKLTKVFSGTARADWEQVVRDMPPQERSNWLEQQQQQQRQHRSNSGDSKNILDALHLQYQQSSSSSSPEQSTEEWVFEVRTTVLIQSSRGTVQLPIRASSRRQNPYGVPDVIYFDEEADDDTYSNNNTTQSGGKSRKDNTKRQQQQQSKKKTAATTATSTSTKGVLWLDTDLAPAETPADTEEDDDDEISPSTSRDCYNLFMTNPSSTEDLRVSEVFLSRPDLMNLQIHGQLRAPSQTVTQWWNTAPRQDGQEKEIPDQLGALLIEPGEQRYVVTVCTAGNTSAYGDYSYDSKLNDEDEFGPIVVDEGEENVKGTFASAARTAARALLMASSAKFSLGFIHIKTEAGENFFVALERLRKQCRTSAGGAGSGTPNDRNNPQSSPSLAPAEHPSKQQVYPPSYHHALYQMEMQPTEELVSLYDKASTVAAPATPLVTSALQSIPPRVDFSLLSSSSPTVVSYLSIHNPKDYPIKIMRSGVAVEIEDELDSSQPNPEELGLHMSVKIKNSYLEPNAVTKEALKITCSIRWDRFQSHNLESLFFHGNAILRATAHVDFDYNQWIKNLVTTNSKRQQGKILIANDYAEPGKADANSKQTEFVLEIPLSVSMVQGKIGIMIHRTSHPFPHLWAVQSWQEGLGSVSSIFYPQKPFDIRAELDSGEGPLTEPIFGQEGIEHKLRIFANINIPSRAGNRHDDYQPQSLQLASATVLDEDEEQGDDSSGESGQNDDICGRFHVSVGPPPHDDFPFHGFNDVGLVHIEYSFPDPAETEVDASSEDEIEDNGFPAYPKYCYLSLTTDPYTELHQIPLIVYPGQTEITATQAPDSMLQSKHKRKKNRKKKRKKNKPKEKDVEAVDVEASGANSHAIVGFDGLLDWFQTTTVGESLKNFLVNTSDRDWGWSKRQNDEQLLRKYVASLCGKSMNLRTAHLRPILMKVGAIRHGTVESSSFYLTNHNPIPLLVSVDVGEVEGMSISLARTPTRGQGDGQNILDHFPKRRNSAMGGPFQHLVAEGEYEGHPLEGLRKFLKTTDVAQEFLSVFRYRDAISLSHPSVDRQPLLDTLYKKYAFGEFHRDPLPIRFGQDGWSRCRRRKKGQRSSRQFVEPDYEYNSTSTYSDDEGLYLSDEYNTRTIRAGRGPLMVSDDYSTPRPLKVCWDKVAEPMEYPSDGTYTIIPPGSVARFEVKLHAPPKSMLKDDITRFLSTGLVLSTDHGEILPIFVSFEALLGEVQVAKPKAAKPGSQSIPPQCARADSGKKHSGKAHSGKKDTSTSNATVMQVPANLFHEALHDLGDQLSTTDNQVCAGLDPTRHDQALPLRLKSSFSRDTRLVGVSSCNPWFEVTVDEDDGSRPFLPGYREAGYQKIVDIGAVRSTIRCNSRWSYISKPAYPSFYQCALKWLSERSELQPGGCGVSTSTRSTSSNDDSNMVHVAEHSGVRRAVKAFEKALLVSSFAFGSSRNETSSVSTISQNENKRRLPSGDGLVPPLVLDVFAEAWDAWRVVADYGLRKLSSTLKATIEYDSVGRHPGKISNAQNLSVSMRDMILQTVLAAPKLFDCLRATESDAIADAVIGDDDSPSVVEFTPTRVADVSSLTIPLRNPTAVPVRVRLVTVAPPKRKNASANSGTSEKDPVKAKFSAEEEVRNAFIKSSSPPFVQNKKLNTTTQHYHAGVIAEQLWWDGAGGYFLADEYGDLVRSHHNIRIMAGAGAHVSLANPSLHSNVALLVGCGARCGVRDEKHSPFMQDGNESKLTSPLGASAAAGITLSGRIRANLPQLNGRSSEEPVFAAGAASPGGMGGGPAAFAIPFSALDEVVIPPFGEAEIGPVLFRPPGRHSVHGCQSASDSRIVSMAGNAERSKACGENVYESMIFLENSLTGLERISLRGKALWERLVFLDPPPADTHLGDEFGDVELRYGHSALIFSGSKSTGEATSHQLGPTVPGSVIKEVVVHNPGDTTMDFESVYLSDTSKLHYKHSTSMSYRKHDNKCSMSQFRLLNCVDSASDAEDGEGIQSVNDGFSLDPGESISLFVEHFPDCKKPHDFIAVNLERRRQTDISPPKGRFGLLSSAGNMQEPQRRVGMEMNDHFRRRKFQLLVGYEMSDDEFKSCAPVQRWGLNVRRVNRGVRCSTKKKGCKESWFSRMNHRIRWYGVMTLGTVVLSGCIAFSYAAIYKGYLFRRQSTLFFAFNLTGRRKTPDNGASDKPLTQPGGRGNWAAAFRCLARADPSSSDLQTLGREQIRHVLLGRYRTLGVLSPQCLSNNGVFNRERGGVATSGSPSRQVGGKDGQVSSGDRARTLSDAIYRHMAVHQDPHLQSSLPRGLTWRAAVGRGMKLPNLSEKPGRLLRTSELLLQRVARAKVEADAPEDEAVDQLNYHHDLGQESSEGSQQTDDVSDEQLSDGDESQLQESFVSELSEEQGPETPDDTSEEPARREPAEDAKAASGIEPILDERAPVLVEEAKPGEIPGETTSDTAEIPVEIPEEMPVEIPAEMPVEIPAEMPVEIPAEMPIKPPPSPESPKEEKKIPDAPNGSEKRTKIVPGAAEARVPKQQKQESNKKETGPAPQSQKKKESKRDRRNRHQKARAPSPFKSDAVDVESVTSSQAKPNQPKEKVKSTEAKGQPRSGKSKAAAEKPKQAGKTSQNQRDKKANTASLEPKSGKGPESEDKSNNKRRAKKTDASSQQKQAKDTSNKGVQNEKKPKSGASKKGKKGKAAKGTPAATVPAPAAAAAQSQSVGEKTQQNPPKQLASLAGSSPPRPKPTEAPPVLRPPPGLAPPPGFGAQDATAPPLSRPTYEAPLLPPSAFLSDASILGSPSSTVLGTPARSLGDSAFGALSPSILNVSGEHASLAGINSETPLRGVSSVLPRSAAGEALLASVASTPLDRPLESPFQPPRNSADGFDVMDFLDSILNEGNSAPPPEASPQRPSDPFLAGNRSPVPALASTTPVQPPLTSTPLQPLFSSDPWATERQPRALAYGITIDDNGGAAKDLTSASLHSLGESQDSNPIPLLDTAAILSVPVVDDASENTNPIPLLNTAPILYARDGDDDDDDEDNGDSFYANLLAGLNPDNDDNSGF</sequence>
<feature type="region of interest" description="Disordered" evidence="1">
    <location>
        <begin position="17"/>
        <end position="40"/>
    </location>
</feature>
<feature type="compositionally biased region" description="Acidic residues" evidence="1">
    <location>
        <begin position="3066"/>
        <end position="3076"/>
    </location>
</feature>
<feature type="region of interest" description="Disordered" evidence="1">
    <location>
        <begin position="151"/>
        <end position="194"/>
    </location>
</feature>
<feature type="compositionally biased region" description="Polar residues" evidence="1">
    <location>
        <begin position="157"/>
        <end position="167"/>
    </location>
</feature>
<feature type="region of interest" description="Disordered" evidence="1">
    <location>
        <begin position="2401"/>
        <end position="2819"/>
    </location>
</feature>
<feature type="compositionally biased region" description="Basic and acidic residues" evidence="1">
    <location>
        <begin position="2678"/>
        <end position="2690"/>
    </location>
</feature>
<feature type="compositionally biased region" description="Acidic residues" evidence="1">
    <location>
        <begin position="2413"/>
        <end position="2426"/>
    </location>
</feature>
<feature type="compositionally biased region" description="Low complexity" evidence="1">
    <location>
        <begin position="176"/>
        <end position="194"/>
    </location>
</feature>
<feature type="region of interest" description="Disordered" evidence="1">
    <location>
        <begin position="851"/>
        <end position="883"/>
    </location>
</feature>
<feature type="compositionally biased region" description="Polar residues" evidence="1">
    <location>
        <begin position="2402"/>
        <end position="2412"/>
    </location>
</feature>
<feature type="compositionally biased region" description="Pro residues" evidence="1">
    <location>
        <begin position="2776"/>
        <end position="2799"/>
    </location>
</feature>
<feature type="region of interest" description="Disordered" evidence="1">
    <location>
        <begin position="209"/>
        <end position="231"/>
    </location>
</feature>
<feature type="compositionally biased region" description="Acidic residues" evidence="1">
    <location>
        <begin position="213"/>
        <end position="223"/>
    </location>
</feature>
<feature type="compositionally biased region" description="Basic and acidic residues" evidence="1">
    <location>
        <begin position="2539"/>
        <end position="2557"/>
    </location>
</feature>
<gene>
    <name evidence="2" type="ORF">SEMRO_1189_G250680.3</name>
</gene>
<feature type="region of interest" description="Disordered" evidence="1">
    <location>
        <begin position="741"/>
        <end position="763"/>
    </location>
</feature>
<reference evidence="2" key="1">
    <citation type="submission" date="2020-06" db="EMBL/GenBank/DDBJ databases">
        <authorList>
            <consortium name="Plant Systems Biology data submission"/>
        </authorList>
    </citation>
    <scope>NUCLEOTIDE SEQUENCE</scope>
    <source>
        <strain evidence="2">D6</strain>
    </source>
</reference>
<dbReference type="Proteomes" id="UP001153069">
    <property type="component" value="Unassembled WGS sequence"/>
</dbReference>
<feature type="compositionally biased region" description="Acidic residues" evidence="1">
    <location>
        <begin position="2435"/>
        <end position="2449"/>
    </location>
</feature>
<feature type="compositionally biased region" description="Low complexity" evidence="1">
    <location>
        <begin position="2735"/>
        <end position="2756"/>
    </location>
</feature>
<dbReference type="OrthoDB" id="207296at2759"/>
<feature type="compositionally biased region" description="Basic and acidic residues" evidence="1">
    <location>
        <begin position="2706"/>
        <end position="2721"/>
    </location>
</feature>
<evidence type="ECO:0000313" key="3">
    <source>
        <dbReference type="Proteomes" id="UP001153069"/>
    </source>
</evidence>
<evidence type="ECO:0000313" key="2">
    <source>
        <dbReference type="EMBL" id="CAB9521372.1"/>
    </source>
</evidence>
<feature type="compositionally biased region" description="Acidic residues" evidence="1">
    <location>
        <begin position="741"/>
        <end position="752"/>
    </location>
</feature>
<dbReference type="GO" id="GO:0016020">
    <property type="term" value="C:membrane"/>
    <property type="evidence" value="ECO:0007669"/>
    <property type="project" value="TreeGrafter"/>
</dbReference>
<feature type="compositionally biased region" description="Basic and acidic residues" evidence="1">
    <location>
        <begin position="2572"/>
        <end position="2581"/>
    </location>
</feature>
<dbReference type="PANTHER" id="PTHR22050:SF0">
    <property type="entry name" value="TRANSMEMBRANE PROTEIN 131 HOMOLOG"/>
    <property type="match status" value="1"/>
</dbReference>
<feature type="region of interest" description="Disordered" evidence="1">
    <location>
        <begin position="56"/>
        <end position="82"/>
    </location>
</feature>
<dbReference type="PANTHER" id="PTHR22050">
    <property type="entry name" value="RW1 PROTEIN HOMOLOG"/>
    <property type="match status" value="1"/>
</dbReference>
<feature type="region of interest" description="Disordered" evidence="1">
    <location>
        <begin position="397"/>
        <end position="430"/>
    </location>
</feature>
<accession>A0A9N8EHT7</accession>
<feature type="region of interest" description="Disordered" evidence="1">
    <location>
        <begin position="2901"/>
        <end position="2985"/>
    </location>
</feature>
<feature type="compositionally biased region" description="Basic and acidic residues" evidence="1">
    <location>
        <begin position="2629"/>
        <end position="2638"/>
    </location>
</feature>